<keyword evidence="1" id="KW-0812">Transmembrane</keyword>
<dbReference type="RefSeq" id="WP_179571018.1">
    <property type="nucleotide sequence ID" value="NZ_JACSQX010000008.1"/>
</dbReference>
<accession>A0ABS3B190</accession>
<gene>
    <name evidence="2" type="ORF">JR064_07835</name>
</gene>
<feature type="transmembrane region" description="Helical" evidence="1">
    <location>
        <begin position="76"/>
        <end position="97"/>
    </location>
</feature>
<name>A0ABS3B190_9XANT</name>
<evidence type="ECO:0000256" key="1">
    <source>
        <dbReference type="SAM" id="Phobius"/>
    </source>
</evidence>
<keyword evidence="1" id="KW-1133">Transmembrane helix</keyword>
<keyword evidence="1" id="KW-0472">Membrane</keyword>
<protein>
    <recommendedName>
        <fullName evidence="4">DUF805 domain-containing protein</fullName>
    </recommendedName>
</protein>
<feature type="transmembrane region" description="Helical" evidence="1">
    <location>
        <begin position="50"/>
        <end position="69"/>
    </location>
</feature>
<comment type="caution">
    <text evidence="2">The sequence shown here is derived from an EMBL/GenBank/DDBJ whole genome shotgun (WGS) entry which is preliminary data.</text>
</comment>
<dbReference type="Proteomes" id="UP000695802">
    <property type="component" value="Unassembled WGS sequence"/>
</dbReference>
<evidence type="ECO:0008006" key="4">
    <source>
        <dbReference type="Google" id="ProtNLM"/>
    </source>
</evidence>
<evidence type="ECO:0000313" key="2">
    <source>
        <dbReference type="EMBL" id="MBN6102075.1"/>
    </source>
</evidence>
<evidence type="ECO:0000313" key="3">
    <source>
        <dbReference type="Proteomes" id="UP000695802"/>
    </source>
</evidence>
<sequence length="141" mass="15356">MWKKFGGIFGKTGLGKMSNGEYQANLSGINTFFGAVLGLVLTGTERLDGWRFGVVLAILASTVISILFISNSRHRIAYAVYTLLLALTMPQMIDIMLKGHDLLPDKVQPTLLVWTLMTIMVEFWGRESGQAASTAASDPSS</sequence>
<keyword evidence="3" id="KW-1185">Reference proteome</keyword>
<feature type="transmembrane region" description="Helical" evidence="1">
    <location>
        <begin position="24"/>
        <end position="44"/>
    </location>
</feature>
<proteinExistence type="predicted"/>
<organism evidence="2 3">
    <name type="scientific">Xanthomonas bonasiae</name>
    <dbReference type="NCBI Taxonomy" id="2810351"/>
    <lineage>
        <taxon>Bacteria</taxon>
        <taxon>Pseudomonadati</taxon>
        <taxon>Pseudomonadota</taxon>
        <taxon>Gammaproteobacteria</taxon>
        <taxon>Lysobacterales</taxon>
        <taxon>Lysobacteraceae</taxon>
        <taxon>Xanthomonas</taxon>
    </lineage>
</organism>
<dbReference type="EMBL" id="JAFIWB010000005">
    <property type="protein sequence ID" value="MBN6102075.1"/>
    <property type="molecule type" value="Genomic_DNA"/>
</dbReference>
<feature type="transmembrane region" description="Helical" evidence="1">
    <location>
        <begin position="109"/>
        <end position="125"/>
    </location>
</feature>
<reference evidence="2 3" key="1">
    <citation type="submission" date="2021-02" db="EMBL/GenBank/DDBJ databases">
        <title>Taxonomically Unique Crown Gall-Associated Xanthomonas Stains Have Deficiency in Virulence Repertories.</title>
        <authorList>
            <person name="Mafakheri H."/>
            <person name="Taghavi S.M."/>
            <person name="Dimkic I."/>
            <person name="Nemanja K."/>
            <person name="Osdaghi E."/>
        </authorList>
    </citation>
    <scope>NUCLEOTIDE SEQUENCE [LARGE SCALE GENOMIC DNA]</scope>
    <source>
        <strain evidence="2 3">FX4</strain>
    </source>
</reference>